<feature type="domain" description="Serine aminopeptidase S33" evidence="2">
    <location>
        <begin position="38"/>
        <end position="156"/>
    </location>
</feature>
<comment type="caution">
    <text evidence="3">The sequence shown here is derived from an EMBL/GenBank/DDBJ whole genome shotgun (WGS) entry which is preliminary data.</text>
</comment>
<keyword evidence="1" id="KW-0378">Hydrolase</keyword>
<dbReference type="InterPro" id="IPR050261">
    <property type="entry name" value="FrsA_esterase"/>
</dbReference>
<dbReference type="AlphaFoldDB" id="A0A0N1HR90"/>
<name>A0A0N1HR90_9EURO</name>
<dbReference type="SUPFAM" id="SSF53474">
    <property type="entry name" value="alpha/beta-Hydrolases"/>
    <property type="match status" value="1"/>
</dbReference>
<gene>
    <name evidence="3" type="ORF">AB675_10703</name>
</gene>
<evidence type="ECO:0000313" key="3">
    <source>
        <dbReference type="EMBL" id="KPI40700.1"/>
    </source>
</evidence>
<reference evidence="3 4" key="1">
    <citation type="submission" date="2015-06" db="EMBL/GenBank/DDBJ databases">
        <title>Draft genome of the ant-associated black yeast Phialophora attae CBS 131958.</title>
        <authorList>
            <person name="Moreno L.F."/>
            <person name="Stielow B.J."/>
            <person name="de Hoog S."/>
            <person name="Vicente V.A."/>
            <person name="Weiss V.A."/>
            <person name="de Vries M."/>
            <person name="Cruz L.M."/>
            <person name="Souza E.M."/>
        </authorList>
    </citation>
    <scope>NUCLEOTIDE SEQUENCE [LARGE SCALE GENOMIC DNA]</scope>
    <source>
        <strain evidence="3 4">CBS 131958</strain>
    </source>
</reference>
<sequence length="308" mass="34063">MGFTIKSEGSKRAARFQSDELTLGGVFQCPEGQGSFPIVVLGHGLNGLKEWTLPDVAAALVEKGIAAFRFDYRNYGDSEGTPRDEVSHHGRIQDWQNAITYVTTLPNVDEERIGVWGTSLGGRDVLAFSWLDRRVKAVVAQAPLIKWTLQSAAAMAGYKDDIAGFQADLAADRKNRALGKEPKYLDFVRPSGDDVKAAFIAQLSEAERRHYSGRITLQSYQPTTLIDVTPFVELLAPTPVLFVLAEQDFLPGQREAHEAAKGPKWLARVPGNHFSPYVESKEQSIAVARDFFVRVLLEGRTEFELGQP</sequence>
<dbReference type="OrthoDB" id="2498029at2759"/>
<evidence type="ECO:0000259" key="2">
    <source>
        <dbReference type="Pfam" id="PF12146"/>
    </source>
</evidence>
<dbReference type="STRING" id="1664694.A0A0N1HR90"/>
<protein>
    <submittedName>
        <fullName evidence="3">Putative 31.7 kDa protein in traX-finO intergenic region</fullName>
    </submittedName>
</protein>
<dbReference type="PANTHER" id="PTHR22946">
    <property type="entry name" value="DIENELACTONE HYDROLASE DOMAIN-CONTAINING PROTEIN-RELATED"/>
    <property type="match status" value="1"/>
</dbReference>
<accession>A0A0N1HR90</accession>
<dbReference type="RefSeq" id="XP_018000663.1">
    <property type="nucleotide sequence ID" value="XM_018139493.1"/>
</dbReference>
<dbReference type="PANTHER" id="PTHR22946:SF9">
    <property type="entry name" value="POLYKETIDE TRANSFERASE AF380"/>
    <property type="match status" value="1"/>
</dbReference>
<dbReference type="Gene3D" id="1.10.10.800">
    <property type="match status" value="1"/>
</dbReference>
<dbReference type="InterPro" id="IPR029058">
    <property type="entry name" value="AB_hydrolase_fold"/>
</dbReference>
<dbReference type="GO" id="GO:0016788">
    <property type="term" value="F:hydrolase activity, acting on ester bonds"/>
    <property type="evidence" value="ECO:0007669"/>
    <property type="project" value="UniProtKB-ARBA"/>
</dbReference>
<dbReference type="Proteomes" id="UP000038010">
    <property type="component" value="Unassembled WGS sequence"/>
</dbReference>
<dbReference type="EMBL" id="LFJN01000011">
    <property type="protein sequence ID" value="KPI40700.1"/>
    <property type="molecule type" value="Genomic_DNA"/>
</dbReference>
<dbReference type="InterPro" id="IPR022742">
    <property type="entry name" value="Hydrolase_4"/>
</dbReference>
<dbReference type="Pfam" id="PF12146">
    <property type="entry name" value="Hydrolase_4"/>
    <property type="match status" value="1"/>
</dbReference>
<evidence type="ECO:0000313" key="4">
    <source>
        <dbReference type="Proteomes" id="UP000038010"/>
    </source>
</evidence>
<proteinExistence type="predicted"/>
<organism evidence="3 4">
    <name type="scientific">Cyphellophora attinorum</name>
    <dbReference type="NCBI Taxonomy" id="1664694"/>
    <lineage>
        <taxon>Eukaryota</taxon>
        <taxon>Fungi</taxon>
        <taxon>Dikarya</taxon>
        <taxon>Ascomycota</taxon>
        <taxon>Pezizomycotina</taxon>
        <taxon>Eurotiomycetes</taxon>
        <taxon>Chaetothyriomycetidae</taxon>
        <taxon>Chaetothyriales</taxon>
        <taxon>Cyphellophoraceae</taxon>
        <taxon>Cyphellophora</taxon>
    </lineage>
</organism>
<dbReference type="Gene3D" id="3.40.50.1820">
    <property type="entry name" value="alpha/beta hydrolase"/>
    <property type="match status" value="1"/>
</dbReference>
<dbReference type="GeneID" id="28731373"/>
<evidence type="ECO:0000256" key="1">
    <source>
        <dbReference type="ARBA" id="ARBA00022801"/>
    </source>
</evidence>
<dbReference type="VEuPathDB" id="FungiDB:AB675_10703"/>
<keyword evidence="4" id="KW-1185">Reference proteome</keyword>